<organism evidence="2 3">
    <name type="scientific">Allomyces macrogynus (strain ATCC 38327)</name>
    <name type="common">Allomyces javanicus var. macrogynus</name>
    <dbReference type="NCBI Taxonomy" id="578462"/>
    <lineage>
        <taxon>Eukaryota</taxon>
        <taxon>Fungi</taxon>
        <taxon>Fungi incertae sedis</taxon>
        <taxon>Blastocladiomycota</taxon>
        <taxon>Blastocladiomycetes</taxon>
        <taxon>Blastocladiales</taxon>
        <taxon>Blastocladiaceae</taxon>
        <taxon>Allomyces</taxon>
    </lineage>
</organism>
<dbReference type="Gene3D" id="2.170.270.10">
    <property type="entry name" value="SET domain"/>
    <property type="match status" value="1"/>
</dbReference>
<dbReference type="InterPro" id="IPR001214">
    <property type="entry name" value="SET_dom"/>
</dbReference>
<keyword evidence="3" id="KW-1185">Reference proteome</keyword>
<name>A0A0L0SPI3_ALLM3</name>
<dbReference type="AlphaFoldDB" id="A0A0L0SPI3"/>
<dbReference type="Proteomes" id="UP000054350">
    <property type="component" value="Unassembled WGS sequence"/>
</dbReference>
<dbReference type="SUPFAM" id="SSF82199">
    <property type="entry name" value="SET domain"/>
    <property type="match status" value="1"/>
</dbReference>
<feature type="domain" description="SET" evidence="1">
    <location>
        <begin position="45"/>
        <end position="207"/>
    </location>
</feature>
<gene>
    <name evidence="2" type="ORF">AMAG_09338</name>
</gene>
<dbReference type="PROSITE" id="PS50280">
    <property type="entry name" value="SET"/>
    <property type="match status" value="1"/>
</dbReference>
<dbReference type="InterPro" id="IPR046341">
    <property type="entry name" value="SET_dom_sf"/>
</dbReference>
<dbReference type="SMART" id="SM00317">
    <property type="entry name" value="SET"/>
    <property type="match status" value="1"/>
</dbReference>
<evidence type="ECO:0000313" key="2">
    <source>
        <dbReference type="EMBL" id="KNE64309.1"/>
    </source>
</evidence>
<evidence type="ECO:0000259" key="1">
    <source>
        <dbReference type="PROSITE" id="PS50280"/>
    </source>
</evidence>
<proteinExistence type="predicted"/>
<evidence type="ECO:0000313" key="3">
    <source>
        <dbReference type="Proteomes" id="UP000054350"/>
    </source>
</evidence>
<accession>A0A0L0SPI3</accession>
<dbReference type="Pfam" id="PF00856">
    <property type="entry name" value="SET"/>
    <property type="match status" value="1"/>
</dbReference>
<reference evidence="2 3" key="1">
    <citation type="submission" date="2009-11" db="EMBL/GenBank/DDBJ databases">
        <title>Annotation of Allomyces macrogynus ATCC 38327.</title>
        <authorList>
            <consortium name="The Broad Institute Genome Sequencing Platform"/>
            <person name="Russ C."/>
            <person name="Cuomo C."/>
            <person name="Burger G."/>
            <person name="Gray M.W."/>
            <person name="Holland P.W.H."/>
            <person name="King N."/>
            <person name="Lang F.B.F."/>
            <person name="Roger A.J."/>
            <person name="Ruiz-Trillo I."/>
            <person name="Young S.K."/>
            <person name="Zeng Q."/>
            <person name="Gargeya S."/>
            <person name="Fitzgerald M."/>
            <person name="Haas B."/>
            <person name="Abouelleil A."/>
            <person name="Alvarado L."/>
            <person name="Arachchi H.M."/>
            <person name="Berlin A."/>
            <person name="Chapman S.B."/>
            <person name="Gearin G."/>
            <person name="Goldberg J."/>
            <person name="Griggs A."/>
            <person name="Gujja S."/>
            <person name="Hansen M."/>
            <person name="Heiman D."/>
            <person name="Howarth C."/>
            <person name="Larimer J."/>
            <person name="Lui A."/>
            <person name="MacDonald P.J.P."/>
            <person name="McCowen C."/>
            <person name="Montmayeur A."/>
            <person name="Murphy C."/>
            <person name="Neiman D."/>
            <person name="Pearson M."/>
            <person name="Priest M."/>
            <person name="Roberts A."/>
            <person name="Saif S."/>
            <person name="Shea T."/>
            <person name="Sisk P."/>
            <person name="Stolte C."/>
            <person name="Sykes S."/>
            <person name="Wortman J."/>
            <person name="Nusbaum C."/>
            <person name="Birren B."/>
        </authorList>
    </citation>
    <scope>NUCLEOTIDE SEQUENCE [LARGE SCALE GENOMIC DNA]</scope>
    <source>
        <strain evidence="2 3">ATCC 38327</strain>
    </source>
</reference>
<dbReference type="InterPro" id="IPR053185">
    <property type="entry name" value="SET_domain_protein"/>
</dbReference>
<dbReference type="VEuPathDB" id="FungiDB:AMAG_09338"/>
<dbReference type="OrthoDB" id="265717at2759"/>
<reference evidence="3" key="2">
    <citation type="submission" date="2009-11" db="EMBL/GenBank/DDBJ databases">
        <title>The Genome Sequence of Allomyces macrogynus strain ATCC 38327.</title>
        <authorList>
            <consortium name="The Broad Institute Genome Sequencing Platform"/>
            <person name="Russ C."/>
            <person name="Cuomo C."/>
            <person name="Shea T."/>
            <person name="Young S.K."/>
            <person name="Zeng Q."/>
            <person name="Koehrsen M."/>
            <person name="Haas B."/>
            <person name="Borodovsky M."/>
            <person name="Guigo R."/>
            <person name="Alvarado L."/>
            <person name="Berlin A."/>
            <person name="Borenstein D."/>
            <person name="Chen Z."/>
            <person name="Engels R."/>
            <person name="Freedman E."/>
            <person name="Gellesch M."/>
            <person name="Goldberg J."/>
            <person name="Griggs A."/>
            <person name="Gujja S."/>
            <person name="Heiman D."/>
            <person name="Hepburn T."/>
            <person name="Howarth C."/>
            <person name="Jen D."/>
            <person name="Larson L."/>
            <person name="Lewis B."/>
            <person name="Mehta T."/>
            <person name="Park D."/>
            <person name="Pearson M."/>
            <person name="Roberts A."/>
            <person name="Saif S."/>
            <person name="Shenoy N."/>
            <person name="Sisk P."/>
            <person name="Stolte C."/>
            <person name="Sykes S."/>
            <person name="Walk T."/>
            <person name="White J."/>
            <person name="Yandava C."/>
            <person name="Burger G."/>
            <person name="Gray M.W."/>
            <person name="Holland P.W.H."/>
            <person name="King N."/>
            <person name="Lang F.B.F."/>
            <person name="Roger A.J."/>
            <person name="Ruiz-Trillo I."/>
            <person name="Lander E."/>
            <person name="Nusbaum C."/>
        </authorList>
    </citation>
    <scope>NUCLEOTIDE SEQUENCE [LARGE SCALE GENOMIC DNA]</scope>
    <source>
        <strain evidence="3">ATCC 38327</strain>
    </source>
</reference>
<dbReference type="PANTHER" id="PTHR47332:SF4">
    <property type="entry name" value="SET DOMAIN-CONTAINING PROTEIN 5"/>
    <property type="match status" value="1"/>
</dbReference>
<dbReference type="eggNOG" id="KOG2084">
    <property type="taxonomic scope" value="Eukaryota"/>
</dbReference>
<dbReference type="PANTHER" id="PTHR47332">
    <property type="entry name" value="SET DOMAIN-CONTAINING PROTEIN 5"/>
    <property type="match status" value="1"/>
</dbReference>
<protein>
    <recommendedName>
        <fullName evidence="1">SET domain-containing protein</fullName>
    </recommendedName>
</protein>
<dbReference type="EMBL" id="GG745344">
    <property type="protein sequence ID" value="KNE64309.1"/>
    <property type="molecule type" value="Genomic_DNA"/>
</dbReference>
<dbReference type="CDD" id="cd20071">
    <property type="entry name" value="SET_SMYD"/>
    <property type="match status" value="1"/>
</dbReference>
<sequence>MLRATTWRKLTNSVGALQNIDRLHASRTSFQRVRRFQHESSINSALWEIVDVPGKGLGVVARQDIPAGIPIMDETALITASPGGEEPLRAALLAQYPTMPAATQARIHRLFSGVPNHDRSGPAPHTLSNAHAQGTVRFNTFAPFDHVAMTTGSDASVVPTTGLWSSPSFLNHACNHNAFWHTPAPDRMVVRTVVPVAKGTELTIAYRNVHDPFALRTQALHDRYAMTCACPVCMADRRVSESDRAARSADMERLSALATNVFEWAAEVDMDAADDEAARGIAEHLDQWLVAHSGPETYRPHDVRYIQYLLGCVELYVDVDNAGGRSRAADRIVTALVPTDLRVQWFDEEARGSAPDWLFDLIRCVRTAHAFSAQMPVRAQQALLEHAAKLHDVLFGGGEEGFRSAFGELAVVEEE</sequence>
<dbReference type="STRING" id="578462.A0A0L0SPI3"/>